<evidence type="ECO:0000313" key="5">
    <source>
        <dbReference type="EMBL" id="WLR41274.1"/>
    </source>
</evidence>
<dbReference type="Proteomes" id="UP001197974">
    <property type="component" value="Chromosome"/>
</dbReference>
<dbReference type="EMBL" id="CP129013">
    <property type="protein sequence ID" value="WLR41274.1"/>
    <property type="molecule type" value="Genomic_DNA"/>
</dbReference>
<dbReference type="PANTHER" id="PTHR33744:SF1">
    <property type="entry name" value="DNA-BINDING TRANSCRIPTIONAL ACTIVATOR ADER"/>
    <property type="match status" value="1"/>
</dbReference>
<dbReference type="PANTHER" id="PTHR33744">
    <property type="entry name" value="CARBOHYDRATE DIACID REGULATOR"/>
    <property type="match status" value="1"/>
</dbReference>
<feature type="domain" description="PucR C-terminal helix-turn-helix" evidence="3">
    <location>
        <begin position="344"/>
        <end position="402"/>
    </location>
</feature>
<dbReference type="Pfam" id="PF13556">
    <property type="entry name" value="HTH_30"/>
    <property type="match status" value="1"/>
</dbReference>
<feature type="coiled-coil region" evidence="2">
    <location>
        <begin position="112"/>
        <end position="146"/>
    </location>
</feature>
<reference evidence="5 6" key="1">
    <citation type="submission" date="2023-06" db="EMBL/GenBank/DDBJ databases">
        <title>Five Gram-positive bacteria isolated from mangrove sediments in Shenzhen, Guangdong, China.</title>
        <authorList>
            <person name="Yu S."/>
            <person name="Zheng W."/>
            <person name="Huang Y."/>
        </authorList>
    </citation>
    <scope>NUCLEOTIDE SEQUENCE [LARGE SCALE GENOMIC DNA]</scope>
    <source>
        <strain evidence="5 6">SaN35-3</strain>
    </source>
</reference>
<evidence type="ECO:0000256" key="1">
    <source>
        <dbReference type="ARBA" id="ARBA00006754"/>
    </source>
</evidence>
<evidence type="ECO:0000259" key="4">
    <source>
        <dbReference type="Pfam" id="PF17853"/>
    </source>
</evidence>
<dbReference type="InterPro" id="IPR042070">
    <property type="entry name" value="PucR_C-HTH_sf"/>
</dbReference>
<gene>
    <name evidence="5" type="ORF">LC087_10030</name>
</gene>
<dbReference type="Gene3D" id="1.10.10.2840">
    <property type="entry name" value="PucR C-terminal helix-turn-helix domain"/>
    <property type="match status" value="1"/>
</dbReference>
<dbReference type="InterPro" id="IPR041522">
    <property type="entry name" value="CdaR_GGDEF"/>
</dbReference>
<evidence type="ECO:0000259" key="3">
    <source>
        <dbReference type="Pfam" id="PF13556"/>
    </source>
</evidence>
<dbReference type="InterPro" id="IPR051448">
    <property type="entry name" value="CdaR-like_regulators"/>
</dbReference>
<feature type="domain" description="CdaR GGDEF-like" evidence="4">
    <location>
        <begin position="169"/>
        <end position="290"/>
    </location>
</feature>
<organism evidence="5 6">
    <name type="scientific">Bacillus carboniphilus</name>
    <dbReference type="NCBI Taxonomy" id="86663"/>
    <lineage>
        <taxon>Bacteria</taxon>
        <taxon>Bacillati</taxon>
        <taxon>Bacillota</taxon>
        <taxon>Bacilli</taxon>
        <taxon>Bacillales</taxon>
        <taxon>Bacillaceae</taxon>
        <taxon>Bacillus</taxon>
    </lineage>
</organism>
<comment type="similarity">
    <text evidence="1">Belongs to the CdaR family.</text>
</comment>
<dbReference type="InterPro" id="IPR025736">
    <property type="entry name" value="PucR_C-HTH_dom"/>
</dbReference>
<dbReference type="Gene3D" id="3.30.450.40">
    <property type="match status" value="1"/>
</dbReference>
<keyword evidence="2" id="KW-0175">Coiled coil</keyword>
<name>A0ABY9JPD7_9BACI</name>
<evidence type="ECO:0000256" key="2">
    <source>
        <dbReference type="SAM" id="Coils"/>
    </source>
</evidence>
<evidence type="ECO:0000313" key="6">
    <source>
        <dbReference type="Proteomes" id="UP001197974"/>
    </source>
</evidence>
<protein>
    <submittedName>
        <fullName evidence="5">PucR family transcriptional regulator</fullName>
    </submittedName>
</protein>
<proteinExistence type="inferred from homology"/>
<dbReference type="Pfam" id="PF17853">
    <property type="entry name" value="GGDEF_2"/>
    <property type="match status" value="1"/>
</dbReference>
<accession>A0ABY9JPD7</accession>
<dbReference type="InterPro" id="IPR029016">
    <property type="entry name" value="GAF-like_dom_sf"/>
</dbReference>
<dbReference type="RefSeq" id="WP_226540287.1">
    <property type="nucleotide sequence ID" value="NZ_CP129013.1"/>
</dbReference>
<keyword evidence="6" id="KW-1185">Reference proteome</keyword>
<sequence length="407" mass="47245">MNHDPFKYSFNNLDDIADRISEILQCAITIEDINHRLLAYSSHKSGTDDARTATIIERRVPEKVINRLWKDGIIPKLLQTDNPIRIKNIEEIGLNDRVAISIWHKQEVVGFIWALENEKNLEKDDIELLKKAAKSVKNKLLNLQARRIKKVEKSQEFFWKLLTGHVATTKEIKAGIEELLYTVPSSYSIVILKFPHPIDEGTEKHIHYLLETTQQVTILLSTIDYNELLMFIIPKTEYPLKDIKTFLHWLDLQLGDRYSIKGVMASIGGIYQDLTNIVGSYQEAQTVLKIKEKFPTETLDLVSYSELGIYQYLDILADQRKRYGFINYSLMKLLQYDEYHNTDLVKTLEAFLDEDGNAKSAANSLKVHLNTLSYRIKRIEQIGEIDLKNINQKMTIYLDLKIRKMTL</sequence>